<evidence type="ECO:0000313" key="2">
    <source>
        <dbReference type="EMBL" id="CAB3802545.1"/>
    </source>
</evidence>
<proteinExistence type="predicted"/>
<dbReference type="Proteomes" id="UP000494365">
    <property type="component" value="Unassembled WGS sequence"/>
</dbReference>
<keyword evidence="3" id="KW-1185">Reference proteome</keyword>
<evidence type="ECO:0000313" key="3">
    <source>
        <dbReference type="Proteomes" id="UP000494365"/>
    </source>
</evidence>
<name>A0A6S7DDL1_9BURK</name>
<organism evidence="2 3">
    <name type="scientific">Paraburkholderia ultramafica</name>
    <dbReference type="NCBI Taxonomy" id="1544867"/>
    <lineage>
        <taxon>Bacteria</taxon>
        <taxon>Pseudomonadati</taxon>
        <taxon>Pseudomonadota</taxon>
        <taxon>Betaproteobacteria</taxon>
        <taxon>Burkholderiales</taxon>
        <taxon>Burkholderiaceae</taxon>
        <taxon>Paraburkholderia</taxon>
    </lineage>
</organism>
<protein>
    <submittedName>
        <fullName evidence="2">Uncharacterized protein</fullName>
    </submittedName>
</protein>
<evidence type="ECO:0000256" key="1">
    <source>
        <dbReference type="SAM" id="MobiDB-lite"/>
    </source>
</evidence>
<gene>
    <name evidence="2" type="ORF">LMG28614_05637</name>
</gene>
<accession>A0A6S7DDL1</accession>
<feature type="compositionally biased region" description="Polar residues" evidence="1">
    <location>
        <begin position="18"/>
        <end position="37"/>
    </location>
</feature>
<feature type="compositionally biased region" description="Polar residues" evidence="1">
    <location>
        <begin position="46"/>
        <end position="70"/>
    </location>
</feature>
<sequence length="180" mass="19560">MPAKPAAKNSRDPETSKSPRQPGRQSIGKTQASQEVRSLSAAKVNTYLQPGSNERYTPDEQQPGNGNVSVKNKAKQVGSEVAKRKTQPVPKRAGLKGVVGYLPEDQVEDLTAIAAAVDFGLTDYVSRLIAEHVAANPELVAKGREMLATGYRAPRRPRRTIELEEENARLRAALLSVNPH</sequence>
<dbReference type="EMBL" id="CADIKK010000033">
    <property type="protein sequence ID" value="CAB3802545.1"/>
    <property type="molecule type" value="Genomic_DNA"/>
</dbReference>
<dbReference type="AlphaFoldDB" id="A0A6S7DDL1"/>
<reference evidence="2 3" key="1">
    <citation type="submission" date="2020-04" db="EMBL/GenBank/DDBJ databases">
        <authorList>
            <person name="De Canck E."/>
        </authorList>
    </citation>
    <scope>NUCLEOTIDE SEQUENCE [LARGE SCALE GENOMIC DNA]</scope>
    <source>
        <strain evidence="2 3">LMG 28614</strain>
    </source>
</reference>
<feature type="region of interest" description="Disordered" evidence="1">
    <location>
        <begin position="1"/>
        <end position="89"/>
    </location>
</feature>